<evidence type="ECO:0000256" key="1">
    <source>
        <dbReference type="ARBA" id="ARBA00008061"/>
    </source>
</evidence>
<feature type="region of interest" description="Disordered" evidence="4">
    <location>
        <begin position="472"/>
        <end position="502"/>
    </location>
</feature>
<dbReference type="SUPFAM" id="SSF51445">
    <property type="entry name" value="(Trans)glycosidases"/>
    <property type="match status" value="1"/>
</dbReference>
<dbReference type="SUPFAM" id="SSF81296">
    <property type="entry name" value="E set domains"/>
    <property type="match status" value="1"/>
</dbReference>
<dbReference type="Gene3D" id="3.20.20.80">
    <property type="entry name" value="Glycosidases"/>
    <property type="match status" value="1"/>
</dbReference>
<keyword evidence="2" id="KW-0378">Hydrolase</keyword>
<reference evidence="6 7" key="1">
    <citation type="submission" date="2020-06" db="EMBL/GenBank/DDBJ databases">
        <title>Description of novel acetic acid bacteria.</title>
        <authorList>
            <person name="Sombolestani A."/>
        </authorList>
    </citation>
    <scope>NUCLEOTIDE SEQUENCE [LARGE SCALE GENOMIC DNA]</scope>
    <source>
        <strain evidence="6 7">LMG 27010</strain>
    </source>
</reference>
<dbReference type="RefSeq" id="WP_176613374.1">
    <property type="nucleotide sequence ID" value="NZ_JABXXR010000042.1"/>
</dbReference>
<dbReference type="Gene3D" id="2.60.40.1180">
    <property type="entry name" value="Golgi alpha-mannosidase II"/>
    <property type="match status" value="1"/>
</dbReference>
<dbReference type="InterPro" id="IPR004193">
    <property type="entry name" value="Glyco_hydro_13_N"/>
</dbReference>
<dbReference type="CDD" id="cd02856">
    <property type="entry name" value="E_set_GDE_Isoamylase_N"/>
    <property type="match status" value="1"/>
</dbReference>
<dbReference type="GO" id="GO:0004135">
    <property type="term" value="F:amylo-alpha-1,6-glucosidase activity"/>
    <property type="evidence" value="ECO:0007669"/>
    <property type="project" value="InterPro"/>
</dbReference>
<dbReference type="Proteomes" id="UP000585665">
    <property type="component" value="Unassembled WGS sequence"/>
</dbReference>
<dbReference type="SMART" id="SM00642">
    <property type="entry name" value="Aamy"/>
    <property type="match status" value="1"/>
</dbReference>
<gene>
    <name evidence="6" type="primary">glgX</name>
    <name evidence="6" type="ORF">HUK82_07500</name>
</gene>
<dbReference type="InterPro" id="IPR044505">
    <property type="entry name" value="GlgX_Isoamylase_N_E_set"/>
</dbReference>
<name>A0A850P720_9PROT</name>
<feature type="domain" description="Glycosyl hydrolase family 13 catalytic" evidence="5">
    <location>
        <begin position="143"/>
        <end position="576"/>
    </location>
</feature>
<comment type="caution">
    <text evidence="6">The sequence shown here is derived from an EMBL/GenBank/DDBJ whole genome shotgun (WGS) entry which is preliminary data.</text>
</comment>
<proteinExistence type="inferred from homology"/>
<evidence type="ECO:0000256" key="3">
    <source>
        <dbReference type="ARBA" id="ARBA00023295"/>
    </source>
</evidence>
<evidence type="ECO:0000256" key="2">
    <source>
        <dbReference type="ARBA" id="ARBA00022801"/>
    </source>
</evidence>
<organism evidence="6 7">
    <name type="scientific">Ameyamaea chiangmaiensis</name>
    <dbReference type="NCBI Taxonomy" id="442969"/>
    <lineage>
        <taxon>Bacteria</taxon>
        <taxon>Pseudomonadati</taxon>
        <taxon>Pseudomonadota</taxon>
        <taxon>Alphaproteobacteria</taxon>
        <taxon>Acetobacterales</taxon>
        <taxon>Acetobacteraceae</taxon>
        <taxon>Ameyamaea</taxon>
    </lineage>
</organism>
<keyword evidence="3" id="KW-0326">Glycosidase</keyword>
<dbReference type="Pfam" id="PF02922">
    <property type="entry name" value="CBM_48"/>
    <property type="match status" value="1"/>
</dbReference>
<evidence type="ECO:0000259" key="5">
    <source>
        <dbReference type="SMART" id="SM00642"/>
    </source>
</evidence>
<dbReference type="InterPro" id="IPR014756">
    <property type="entry name" value="Ig_E-set"/>
</dbReference>
<dbReference type="AlphaFoldDB" id="A0A850P720"/>
<dbReference type="NCBIfam" id="TIGR02100">
    <property type="entry name" value="glgX_debranch"/>
    <property type="match status" value="1"/>
</dbReference>
<dbReference type="InterPro" id="IPR011837">
    <property type="entry name" value="Glycogen_debranch_GlgX"/>
</dbReference>
<comment type="similarity">
    <text evidence="1">Belongs to the glycosyl hydrolase 13 family.</text>
</comment>
<dbReference type="GO" id="GO:0005980">
    <property type="term" value="P:glycogen catabolic process"/>
    <property type="evidence" value="ECO:0007669"/>
    <property type="project" value="InterPro"/>
</dbReference>
<evidence type="ECO:0000256" key="4">
    <source>
        <dbReference type="SAM" id="MobiDB-lite"/>
    </source>
</evidence>
<dbReference type="EMBL" id="JABXXR010000042">
    <property type="protein sequence ID" value="NVN40407.1"/>
    <property type="molecule type" value="Genomic_DNA"/>
</dbReference>
<evidence type="ECO:0000313" key="6">
    <source>
        <dbReference type="EMBL" id="NVN40407.1"/>
    </source>
</evidence>
<protein>
    <submittedName>
        <fullName evidence="6">Glycogen debranching protein GlgX</fullName>
    </submittedName>
</protein>
<accession>A0A850P720</accession>
<keyword evidence="7" id="KW-1185">Reference proteome</keyword>
<dbReference type="SUPFAM" id="SSF51011">
    <property type="entry name" value="Glycosyl hydrolase domain"/>
    <property type="match status" value="1"/>
</dbReference>
<dbReference type="InterPro" id="IPR006047">
    <property type="entry name" value="GH13_cat_dom"/>
</dbReference>
<dbReference type="Gene3D" id="2.60.40.10">
    <property type="entry name" value="Immunoglobulins"/>
    <property type="match status" value="1"/>
</dbReference>
<sequence>MQRLPDRLSPGIPSPLGANWDGMGVNFAVFSANAQKIELCIFDPAGRREVARLALPDYTDEVWHGYLPDARPGLLYGFRAHGPYDPVRGHRFNPAKLLLDPYARATSGALNWSDSLFGYRLNSARSDLTLDKRDSAAAMPKCVVTSEGFNWGNDRRPQVPWEQTVIMEGHVKGLTMRSTDLHTPERGSFQGLSDPRLIDHLLTLGITSLELMPVHGFVRDRFLLERGLTNYWGYNTLTFFAPHASYIASGTPDEFRLAIRRLHAAGIEVILDVVYNHTAEGSELGPTLCHRGLDNASYYRLVPGDERHNINDTGCGNTLNLSHPRVMQMVLDSLRYWASSFHVDGFRFDLCATLGRESYGFDPNCSFFSALLQDPLLSTLKLIAEPWDPGPGGYQTGNHPPGFAEWNDRYRDTVRRFWRGDPLQRGDLAARLAGSSDLFGRRGRRPWSSVNFVTSHDGFTLRDVVSYNERHNEANGENNQDGHSDNLSNNWGAEGPTDDPGIRETRLRVTRSMLATLLFSHGTPMLLAGDQFGQTQDGNNNAYCQDSAMTWLDWKRAASPEGRALSAFVGRLTALRRKHPSLRSRSFLHGQQTPVPDVPDMGWFGPDGAPMTTEAWNDGDGRVLGVRRVVLNEHGLPDMTYCLFNPASEDVPCRLPDQADGWRLLADTTAPDSDHSSDAVASDYVLGAHGTALFVAIHAEPDPEPGDG</sequence>
<evidence type="ECO:0000313" key="7">
    <source>
        <dbReference type="Proteomes" id="UP000585665"/>
    </source>
</evidence>
<dbReference type="InterPro" id="IPR013780">
    <property type="entry name" value="Glyco_hydro_b"/>
</dbReference>
<feature type="compositionally biased region" description="Basic and acidic residues" evidence="4">
    <location>
        <begin position="472"/>
        <end position="484"/>
    </location>
</feature>
<dbReference type="CDD" id="cd11326">
    <property type="entry name" value="AmyAc_Glg_debranch"/>
    <property type="match status" value="1"/>
</dbReference>
<dbReference type="PANTHER" id="PTHR43002">
    <property type="entry name" value="GLYCOGEN DEBRANCHING ENZYME"/>
    <property type="match status" value="1"/>
</dbReference>
<dbReference type="InterPro" id="IPR017853">
    <property type="entry name" value="GH"/>
</dbReference>
<dbReference type="InterPro" id="IPR013783">
    <property type="entry name" value="Ig-like_fold"/>
</dbReference>